<dbReference type="InterPro" id="IPR036770">
    <property type="entry name" value="Ankyrin_rpt-contain_sf"/>
</dbReference>
<dbReference type="AlphaFoldDB" id="A0A8H4VQ96"/>
<proteinExistence type="predicted"/>
<gene>
    <name evidence="4" type="ORF">G7Y89_g14930</name>
</gene>
<keyword evidence="1" id="KW-0677">Repeat</keyword>
<evidence type="ECO:0000256" key="1">
    <source>
        <dbReference type="ARBA" id="ARBA00022737"/>
    </source>
</evidence>
<feature type="region of interest" description="Disordered" evidence="3">
    <location>
        <begin position="165"/>
        <end position="184"/>
    </location>
</feature>
<organism evidence="4 5">
    <name type="scientific">Cudoniella acicularis</name>
    <dbReference type="NCBI Taxonomy" id="354080"/>
    <lineage>
        <taxon>Eukaryota</taxon>
        <taxon>Fungi</taxon>
        <taxon>Dikarya</taxon>
        <taxon>Ascomycota</taxon>
        <taxon>Pezizomycotina</taxon>
        <taxon>Leotiomycetes</taxon>
        <taxon>Helotiales</taxon>
        <taxon>Tricladiaceae</taxon>
        <taxon>Cudoniella</taxon>
    </lineage>
</organism>
<feature type="compositionally biased region" description="Polar residues" evidence="3">
    <location>
        <begin position="1074"/>
        <end position="1091"/>
    </location>
</feature>
<keyword evidence="5" id="KW-1185">Reference proteome</keyword>
<feature type="region of interest" description="Disordered" evidence="3">
    <location>
        <begin position="64"/>
        <end position="89"/>
    </location>
</feature>
<dbReference type="Proteomes" id="UP000566819">
    <property type="component" value="Unassembled WGS sequence"/>
</dbReference>
<evidence type="ECO:0000256" key="2">
    <source>
        <dbReference type="ARBA" id="ARBA00023043"/>
    </source>
</evidence>
<dbReference type="InterPro" id="IPR002110">
    <property type="entry name" value="Ankyrin_rpt"/>
</dbReference>
<name>A0A8H4VQ96_9HELO</name>
<keyword evidence="2" id="KW-0040">ANK repeat</keyword>
<dbReference type="Pfam" id="PF12796">
    <property type="entry name" value="Ank_2"/>
    <property type="match status" value="1"/>
</dbReference>
<feature type="compositionally biased region" description="Basic and acidic residues" evidence="3">
    <location>
        <begin position="10"/>
        <end position="38"/>
    </location>
</feature>
<feature type="compositionally biased region" description="Polar residues" evidence="3">
    <location>
        <begin position="1053"/>
        <end position="1067"/>
    </location>
</feature>
<dbReference type="SUPFAM" id="SSF48403">
    <property type="entry name" value="Ankyrin repeat"/>
    <property type="match status" value="1"/>
</dbReference>
<dbReference type="SMART" id="SM00248">
    <property type="entry name" value="ANK"/>
    <property type="match status" value="4"/>
</dbReference>
<dbReference type="PANTHER" id="PTHR24198">
    <property type="entry name" value="ANKYRIN REPEAT AND PROTEIN KINASE DOMAIN-CONTAINING PROTEIN"/>
    <property type="match status" value="1"/>
</dbReference>
<dbReference type="EMBL" id="JAAMPI010002118">
    <property type="protein sequence ID" value="KAF4618373.1"/>
    <property type="molecule type" value="Genomic_DNA"/>
</dbReference>
<dbReference type="PANTHER" id="PTHR24198:SF165">
    <property type="entry name" value="ANKYRIN REPEAT-CONTAINING PROTEIN-RELATED"/>
    <property type="match status" value="1"/>
</dbReference>
<feature type="region of interest" description="Disordered" evidence="3">
    <location>
        <begin position="1053"/>
        <end position="1101"/>
    </location>
</feature>
<comment type="caution">
    <text evidence="4">The sequence shown here is derived from an EMBL/GenBank/DDBJ whole genome shotgun (WGS) entry which is preliminary data.</text>
</comment>
<dbReference type="OrthoDB" id="442731at2759"/>
<reference evidence="4 5" key="1">
    <citation type="submission" date="2020-03" db="EMBL/GenBank/DDBJ databases">
        <title>Draft Genome Sequence of Cudoniella acicularis.</title>
        <authorList>
            <person name="Buettner E."/>
            <person name="Kellner H."/>
        </authorList>
    </citation>
    <scope>NUCLEOTIDE SEQUENCE [LARGE SCALE GENOMIC DNA]</scope>
    <source>
        <strain evidence="4 5">DSM 108380</strain>
    </source>
</reference>
<dbReference type="Gene3D" id="1.25.40.20">
    <property type="entry name" value="Ankyrin repeat-containing domain"/>
    <property type="match status" value="1"/>
</dbReference>
<evidence type="ECO:0000313" key="4">
    <source>
        <dbReference type="EMBL" id="KAF4618373.1"/>
    </source>
</evidence>
<feature type="region of interest" description="Disordered" evidence="3">
    <location>
        <begin position="1"/>
        <end position="38"/>
    </location>
</feature>
<evidence type="ECO:0000256" key="3">
    <source>
        <dbReference type="SAM" id="MobiDB-lite"/>
    </source>
</evidence>
<evidence type="ECO:0000313" key="5">
    <source>
        <dbReference type="Proteomes" id="UP000566819"/>
    </source>
</evidence>
<dbReference type="Gene3D" id="2.180.10.10">
    <property type="entry name" value="RHS repeat-associated core"/>
    <property type="match status" value="2"/>
</dbReference>
<accession>A0A8H4VQ96</accession>
<protein>
    <submittedName>
        <fullName evidence="4">Uncharacterized protein</fullName>
    </submittedName>
</protein>
<sequence length="1101" mass="123132">MERGNPTPDIHTDGVRMDRIYYPPDGEKDNCPPDPHDFQRHLKAQTITAEKPDTAPVRTTRHTRCDIPTTTGAPAASRKKETMVASSRKRPRYSRSIPWCRAGQSWTYQYPAAGLLTETTQLQSFDEFQAGFEYDQIGRQVSATVSPGTSYEATRKHEYALVDGTAGTRGSHHSTYTKGIEGQGKKRAHFEPQDGLTQTAFLKGDDTLYSTIDYANDGLGRMVQEKDDLGSTTHVESLPESVQVEDITLGKQSFDGLGRVKNQEVGSRTTLLSYEGSSPKLSDFTIPKKDQAHLVYDPALNYALTDVTTSDNPQSYQYGHHTADMLQGKNPYYTEDLKYLPSGRLASKSIRIRQGTSLSTQYTYSMNGKLQSYSNIHAQSQVLDYDAANRLSQSCVHDTQRDSILTTSLITTTLAVKLSALSLKVQRHYQVSTIFQDGRENITRYTYCDTDPSQLIRITNTHLAESGEIDLQYDANGSLTRDEQGRQLEYDFIGCLKTVRNAQQTTLSQHHYDSRDQLRIRWAQILGSDPPEEWTNGNPTPRFLESLCFRGINPYAYCLGDPINRLDPSGHFSIFGRQIGWRNLAQAVIRLALSILAGIFTEGTSVAIAVGVDVATGIVSDVTTSAVYDAATVGEGIAKGAKQVFKPFRETLDQLLEAQKSCGRRLEQFDGLKRVNKLTSEERGIYQNHLAGLRRKVNEIREREGNRWNFNERGQKYQLQDFQEARSVHLAFRGKSKSRYLKRDEVERCRRDSHIVYLRMMNFPAAAEIGRLPLPPPSFENYILPWAQEYVDDPSWHDTAGRDIIDQRHIFYRYSRDEQKQMLKHVLEEFPTRKLKVLDKAAKAGLVDVVEVLLGLGVLEKTNITDDDEEKEEDDEDAGKDVYPLHNAAYVGQFECVKLMIEKGKMGIESLDEIKATSLLNATSKGHLEIVNWLLEHGASPTPPPCTEGADIIQAAITSGNAAVLEALIAARRKTEPNVALDPNILPSAAASGQEDMLRLVLSLLGYPTPENREQLTQTQREGLENVLWRVTEKGSLGAVTLFLSSLPATKTALSNATPSPKTNMQTPIEHGYSTAQKTPSNKTTHRNSSLYPGKRFSVPQ</sequence>